<feature type="transmembrane region" description="Helical" evidence="1">
    <location>
        <begin position="206"/>
        <end position="227"/>
    </location>
</feature>
<dbReference type="Gene3D" id="1.10.1900.10">
    <property type="entry name" value="c-terminal domain of poly(a) binding protein"/>
    <property type="match status" value="1"/>
</dbReference>
<sequence>MRDKLEDANKDYYEKLLTYIRSVEFFYDEDEIESLLYAILSDIVLAQEHGEAAADYLGRDPKEMADSLISKLEKPKFQTKLKLSGYIIGISSFFSLLGELAAPEFNFNPILLLLKGILSFIIVYLAFFYVHKNVYSHRTPTKIKRLLGYFYLWLISSCVMGTFILIDLFTPKNLDFTIPNPFDLIFIGILMIAVLGYVFLKNPDKLYAFLPITFIIGMVGIYSKLAFGKSLFNSTKGRCLFVVAMIVGYLVFSVLNRIIFKTQSDK</sequence>
<keyword evidence="1" id="KW-0812">Transmembrane</keyword>
<dbReference type="PANTHER" id="PTHR41307:SF1">
    <property type="entry name" value="MEMBRANE PROTEIN"/>
    <property type="match status" value="1"/>
</dbReference>
<feature type="transmembrane region" description="Helical" evidence="1">
    <location>
        <begin position="182"/>
        <end position="200"/>
    </location>
</feature>
<accession>A0AAW8R7X6</accession>
<feature type="transmembrane region" description="Helical" evidence="1">
    <location>
        <begin position="109"/>
        <end position="130"/>
    </location>
</feature>
<dbReference type="EMBL" id="JALRMR010000005">
    <property type="protein sequence ID" value="MDT1973879.1"/>
    <property type="molecule type" value="Genomic_DNA"/>
</dbReference>
<gene>
    <name evidence="2" type="ORF">MX635_05645</name>
</gene>
<dbReference type="PANTHER" id="PTHR41307">
    <property type="entry name" value="MEMBRANE PROTEIN-RELATED"/>
    <property type="match status" value="1"/>
</dbReference>
<evidence type="ECO:0000313" key="2">
    <source>
        <dbReference type="EMBL" id="MDT1973879.1"/>
    </source>
</evidence>
<feature type="transmembrane region" description="Helical" evidence="1">
    <location>
        <begin position="150"/>
        <end position="170"/>
    </location>
</feature>
<evidence type="ECO:0000313" key="3">
    <source>
        <dbReference type="Proteomes" id="UP001249945"/>
    </source>
</evidence>
<protein>
    <recommendedName>
        <fullName evidence="4">DUF1129 domain-containing protein</fullName>
    </recommendedName>
</protein>
<dbReference type="Proteomes" id="UP001249945">
    <property type="component" value="Unassembled WGS sequence"/>
</dbReference>
<dbReference type="AlphaFoldDB" id="A0AAW8R7X6"/>
<organism evidence="2 3">
    <name type="scientific">Carnobacterium divergens</name>
    <name type="common">Lactobacillus divergens</name>
    <dbReference type="NCBI Taxonomy" id="2748"/>
    <lineage>
        <taxon>Bacteria</taxon>
        <taxon>Bacillati</taxon>
        <taxon>Bacillota</taxon>
        <taxon>Bacilli</taxon>
        <taxon>Lactobacillales</taxon>
        <taxon>Carnobacteriaceae</taxon>
        <taxon>Carnobacterium</taxon>
    </lineage>
</organism>
<keyword evidence="1" id="KW-0472">Membrane</keyword>
<proteinExistence type="predicted"/>
<feature type="transmembrane region" description="Helical" evidence="1">
    <location>
        <begin position="83"/>
        <end position="102"/>
    </location>
</feature>
<comment type="caution">
    <text evidence="2">The sequence shown here is derived from an EMBL/GenBank/DDBJ whole genome shotgun (WGS) entry which is preliminary data.</text>
</comment>
<feature type="transmembrane region" description="Helical" evidence="1">
    <location>
        <begin position="239"/>
        <end position="260"/>
    </location>
</feature>
<dbReference type="SUPFAM" id="SSF158560">
    <property type="entry name" value="BH3980-like"/>
    <property type="match status" value="1"/>
</dbReference>
<reference evidence="2" key="1">
    <citation type="submission" date="2022-04" db="EMBL/GenBank/DDBJ databases">
        <title>Draft genome sequences of lactic acid bacteria (LAB) strains involved in meat spoilage.</title>
        <authorList>
            <person name="Palevich N."/>
        </authorList>
    </citation>
    <scope>NUCLEOTIDE SEQUENCE</scope>
    <source>
        <strain evidence="2">9-14</strain>
    </source>
</reference>
<evidence type="ECO:0008006" key="4">
    <source>
        <dbReference type="Google" id="ProtNLM"/>
    </source>
</evidence>
<dbReference type="RefSeq" id="WP_311780273.1">
    <property type="nucleotide sequence ID" value="NZ_JALRMR010000005.1"/>
</dbReference>
<evidence type="ECO:0000256" key="1">
    <source>
        <dbReference type="SAM" id="Phobius"/>
    </source>
</evidence>
<name>A0AAW8R7X6_CARDV</name>
<keyword evidence="1" id="KW-1133">Transmembrane helix</keyword>